<name>A0A2C8FC40_9BACT</name>
<dbReference type="Proteomes" id="UP000219215">
    <property type="component" value="Chromosome DPRO"/>
</dbReference>
<dbReference type="EMBL" id="LT907975">
    <property type="protein sequence ID" value="SOB60096.1"/>
    <property type="molecule type" value="Genomic_DNA"/>
</dbReference>
<organism evidence="1 2">
    <name type="scientific">Pseudodesulfovibrio profundus</name>
    <dbReference type="NCBI Taxonomy" id="57320"/>
    <lineage>
        <taxon>Bacteria</taxon>
        <taxon>Pseudomonadati</taxon>
        <taxon>Thermodesulfobacteriota</taxon>
        <taxon>Desulfovibrionia</taxon>
        <taxon>Desulfovibrionales</taxon>
        <taxon>Desulfovibrionaceae</taxon>
    </lineage>
</organism>
<gene>
    <name evidence="1" type="ORF">DPRO_3184</name>
</gene>
<reference evidence="2" key="1">
    <citation type="submission" date="2017-09" db="EMBL/GenBank/DDBJ databases">
        <authorList>
            <person name="Regsiter A."/>
            <person name="William W."/>
        </authorList>
    </citation>
    <scope>NUCLEOTIDE SEQUENCE [LARGE SCALE GENOMIC DNA]</scope>
    <source>
        <strain evidence="2">500-1</strain>
    </source>
</reference>
<protein>
    <submittedName>
        <fullName evidence="1">Uncharacterized protein</fullName>
    </submittedName>
</protein>
<dbReference type="KEGG" id="pprf:DPRO_3184"/>
<dbReference type="AlphaFoldDB" id="A0A2C8FC40"/>
<proteinExistence type="predicted"/>
<keyword evidence="2" id="KW-1185">Reference proteome</keyword>
<dbReference type="OrthoDB" id="5458931at2"/>
<evidence type="ECO:0000313" key="1">
    <source>
        <dbReference type="EMBL" id="SOB60096.1"/>
    </source>
</evidence>
<accession>A0A2C8FC40</accession>
<sequence length="153" mass="17687">MKIHWEILKKRGNHRPVLKYEIELEQFEVDIAVPQIVLDSAIARPPSAWRSYCYPGEDERGGAALEWYRLMTPSHKQRKVSDSLTLAWRGADNEFVDVQAAFERLRHDFEAALRMAYDYAPLEFVETLELTRQTREHIVSGVAKARLLSAVGF</sequence>
<evidence type="ECO:0000313" key="2">
    <source>
        <dbReference type="Proteomes" id="UP000219215"/>
    </source>
</evidence>
<dbReference type="RefSeq" id="WP_097012870.1">
    <property type="nucleotide sequence ID" value="NZ_LT907975.1"/>
</dbReference>